<evidence type="ECO:0000313" key="2">
    <source>
        <dbReference type="Proteomes" id="UP000093053"/>
    </source>
</evidence>
<keyword evidence="2" id="KW-1185">Reference proteome</keyword>
<protein>
    <recommendedName>
        <fullName evidence="3">Abortive infection protein</fullName>
    </recommendedName>
</protein>
<dbReference type="Proteomes" id="UP000093053">
    <property type="component" value="Chromosome"/>
</dbReference>
<dbReference type="OrthoDB" id="151193at2"/>
<dbReference type="InterPro" id="IPR017853">
    <property type="entry name" value="GH"/>
</dbReference>
<accession>A0A1B2HD56</accession>
<dbReference type="RefSeq" id="WP_065914061.1">
    <property type="nucleotide sequence ID" value="NZ_CP016793.1"/>
</dbReference>
<sequence length="327" mass="35558">MRGKGIAYSTGFVVKGENSWPGFDLEVVRRDLAVIRDELHCTAVHLVGGDPDRLEQAAVLAAGLGLEVWFSPYPLELTAQEVLDLFADCAERAERVRASGAGVVFVAGVELSIMTRGFIPGETLAERVARLPAWMAEVPALLNSFFASAVPAVRAVFGGRVTYAGIPFEGVDWDLFDVVSLELIRSAEVADRYAEAIRSVVAQGKPVAITGFGTAAWRGSGAVAPRSMEIVEHTDGRPSGIRDGYVRDEGEQARYLAELLEVFEETGVDSAFVYMFALNDFTHRPDEPRRDLDMASPGIVKVYEDGSWERKEAFAAVAEHYGRTPTG</sequence>
<name>A0A1B2HD56_9PSEU</name>
<dbReference type="KEGG" id="led:BBK82_05730"/>
<dbReference type="STRING" id="1586287.BBK82_05730"/>
<gene>
    <name evidence="1" type="ORF">BBK82_05730</name>
</gene>
<evidence type="ECO:0008006" key="3">
    <source>
        <dbReference type="Google" id="ProtNLM"/>
    </source>
</evidence>
<evidence type="ECO:0000313" key="1">
    <source>
        <dbReference type="EMBL" id="ANZ35651.1"/>
    </source>
</evidence>
<organism evidence="1 2">
    <name type="scientific">Lentzea guizhouensis</name>
    <dbReference type="NCBI Taxonomy" id="1586287"/>
    <lineage>
        <taxon>Bacteria</taxon>
        <taxon>Bacillati</taxon>
        <taxon>Actinomycetota</taxon>
        <taxon>Actinomycetes</taxon>
        <taxon>Pseudonocardiales</taxon>
        <taxon>Pseudonocardiaceae</taxon>
        <taxon>Lentzea</taxon>
    </lineage>
</organism>
<proteinExistence type="predicted"/>
<dbReference type="Gene3D" id="3.20.20.80">
    <property type="entry name" value="Glycosidases"/>
    <property type="match status" value="1"/>
</dbReference>
<reference evidence="1 2" key="1">
    <citation type="submission" date="2016-07" db="EMBL/GenBank/DDBJ databases">
        <title>Complete genome sequence of the Lentzea guizhouensis DHS C013.</title>
        <authorList>
            <person name="Cao C."/>
        </authorList>
    </citation>
    <scope>NUCLEOTIDE SEQUENCE [LARGE SCALE GENOMIC DNA]</scope>
    <source>
        <strain evidence="1 2">DHS C013</strain>
    </source>
</reference>
<dbReference type="SUPFAM" id="SSF51445">
    <property type="entry name" value="(Trans)glycosidases"/>
    <property type="match status" value="1"/>
</dbReference>
<dbReference type="EMBL" id="CP016793">
    <property type="protein sequence ID" value="ANZ35651.1"/>
    <property type="molecule type" value="Genomic_DNA"/>
</dbReference>
<dbReference type="AlphaFoldDB" id="A0A1B2HD56"/>